<evidence type="ECO:0000313" key="4">
    <source>
        <dbReference type="EMBL" id="KAK9514230.1"/>
    </source>
</evidence>
<dbReference type="GO" id="GO:0005886">
    <property type="term" value="C:plasma membrane"/>
    <property type="evidence" value="ECO:0007669"/>
    <property type="project" value="UniProtKB-SubCell"/>
</dbReference>
<dbReference type="Gene3D" id="3.10.100.10">
    <property type="entry name" value="Mannose-Binding Protein A, subunit A"/>
    <property type="match status" value="1"/>
</dbReference>
<name>A0AAW1DXK5_ZOAVI</name>
<keyword evidence="2" id="KW-1133">Transmembrane helix</keyword>
<evidence type="ECO:0000256" key="1">
    <source>
        <dbReference type="ARBA" id="ARBA00004401"/>
    </source>
</evidence>
<organism evidence="4 5">
    <name type="scientific">Zoarces viviparus</name>
    <name type="common">Viviparous eelpout</name>
    <name type="synonym">Blennius viviparus</name>
    <dbReference type="NCBI Taxonomy" id="48416"/>
    <lineage>
        <taxon>Eukaryota</taxon>
        <taxon>Metazoa</taxon>
        <taxon>Chordata</taxon>
        <taxon>Craniata</taxon>
        <taxon>Vertebrata</taxon>
        <taxon>Euteleostomi</taxon>
        <taxon>Actinopterygii</taxon>
        <taxon>Neopterygii</taxon>
        <taxon>Teleostei</taxon>
        <taxon>Neoteleostei</taxon>
        <taxon>Acanthomorphata</taxon>
        <taxon>Eupercaria</taxon>
        <taxon>Perciformes</taxon>
        <taxon>Cottioidei</taxon>
        <taxon>Zoarcales</taxon>
        <taxon>Zoarcidae</taxon>
        <taxon>Zoarcinae</taxon>
        <taxon>Zoarces</taxon>
    </lineage>
</organism>
<evidence type="ECO:0000256" key="2">
    <source>
        <dbReference type="SAM" id="Phobius"/>
    </source>
</evidence>
<protein>
    <recommendedName>
        <fullName evidence="3">C-type lectin domain-containing protein</fullName>
    </recommendedName>
</protein>
<evidence type="ECO:0000313" key="5">
    <source>
        <dbReference type="Proteomes" id="UP001488805"/>
    </source>
</evidence>
<feature type="domain" description="C-type lectin" evidence="3">
    <location>
        <begin position="156"/>
        <end position="277"/>
    </location>
</feature>
<keyword evidence="2" id="KW-0472">Membrane</keyword>
<dbReference type="SMART" id="SM00034">
    <property type="entry name" value="CLECT"/>
    <property type="match status" value="1"/>
</dbReference>
<proteinExistence type="predicted"/>
<dbReference type="InterPro" id="IPR016186">
    <property type="entry name" value="C-type_lectin-like/link_sf"/>
</dbReference>
<dbReference type="Pfam" id="PF00059">
    <property type="entry name" value="Lectin_C"/>
    <property type="match status" value="1"/>
</dbReference>
<keyword evidence="5" id="KW-1185">Reference proteome</keyword>
<keyword evidence="2" id="KW-0812">Transmembrane</keyword>
<dbReference type="PROSITE" id="PS50041">
    <property type="entry name" value="C_TYPE_LECTIN_2"/>
    <property type="match status" value="1"/>
</dbReference>
<dbReference type="EMBL" id="JBCEZU010000597">
    <property type="protein sequence ID" value="KAK9514230.1"/>
    <property type="molecule type" value="Genomic_DNA"/>
</dbReference>
<dbReference type="PANTHER" id="PTHR45710:SF8">
    <property type="entry name" value="RERATING FAMILY MEMBER 4"/>
    <property type="match status" value="1"/>
</dbReference>
<evidence type="ECO:0000259" key="3">
    <source>
        <dbReference type="PROSITE" id="PS50041"/>
    </source>
</evidence>
<reference evidence="4 5" key="1">
    <citation type="journal article" date="2024" name="Genome Biol. Evol.">
        <title>Chromosome-level genome assembly of the viviparous eelpout Zoarces viviparus.</title>
        <authorList>
            <person name="Fuhrmann N."/>
            <person name="Brasseur M.V."/>
            <person name="Bakowski C.E."/>
            <person name="Podsiadlowski L."/>
            <person name="Prost S."/>
            <person name="Krehenwinkel H."/>
            <person name="Mayer C."/>
        </authorList>
    </citation>
    <scope>NUCLEOTIDE SEQUENCE [LARGE SCALE GENOMIC DNA]</scope>
    <source>
        <strain evidence="4">NO-MEL_2022_Ind0_liver</strain>
    </source>
</reference>
<comment type="subcellular location">
    <subcellularLocation>
        <location evidence="1">Cell membrane</location>
        <topology evidence="1">Single-pass type II membrane protein</topology>
    </subcellularLocation>
</comment>
<dbReference type="SUPFAM" id="SSF56436">
    <property type="entry name" value="C-type lectin-like"/>
    <property type="match status" value="1"/>
</dbReference>
<gene>
    <name evidence="4" type="ORF">VZT92_027711</name>
</gene>
<dbReference type="PANTHER" id="PTHR45710">
    <property type="entry name" value="C-TYPE LECTIN DOMAIN-CONTAINING PROTEIN 180"/>
    <property type="match status" value="1"/>
</dbReference>
<dbReference type="Proteomes" id="UP001488805">
    <property type="component" value="Unassembled WGS sequence"/>
</dbReference>
<feature type="transmembrane region" description="Helical" evidence="2">
    <location>
        <begin position="54"/>
        <end position="80"/>
    </location>
</feature>
<dbReference type="InterPro" id="IPR001304">
    <property type="entry name" value="C-type_lectin-like"/>
</dbReference>
<comment type="caution">
    <text evidence="4">The sequence shown here is derived from an EMBL/GenBank/DDBJ whole genome shotgun (WGS) entry which is preliminary data.</text>
</comment>
<accession>A0AAW1DXK5</accession>
<dbReference type="AlphaFoldDB" id="A0AAW1DXK5"/>
<dbReference type="InterPro" id="IPR016187">
    <property type="entry name" value="CTDL_fold"/>
</dbReference>
<dbReference type="InterPro" id="IPR050828">
    <property type="entry name" value="C-type_lectin/matrix_domain"/>
</dbReference>
<sequence>MEEELNYVTVKFKSDEKPSDLEVIYEEVKTCGEQAWDTNPAIPENTKRAPMCTLLHLVAAALGIICVLLVLVGITLSIYFSTVMSEQHRENINLTAQNLQLWTEKTNLERQTEELTRERDGLNWTVGVILEYENFPVNKHCPQKVCKPCLDDWVLFQSNCYMFSTSDYSSEWKNWEGSREHCTQMKADLVVIESQEKQEFINKHTKYYNDERHGYWIGLRKRDAWTWADGSNFTVEFWKTQQEYRHRELCGLIQKGADPLANWSKASCTMWNRWICETRALIKPD</sequence>